<proteinExistence type="predicted"/>
<protein>
    <submittedName>
        <fullName evidence="2">Uncharacterized protein</fullName>
    </submittedName>
</protein>
<sequence>MRISRPHAAPEAYPKAGSTPPLAVDPEASTLRGNAETSCFNPEPGTEIFLKKRFELHQKLKKSRERRRGLRHCPQIDANVDSMWVLIQCALGKTEMLISVEGTLLADSDPLVPLHGFLSNNPLHPLRLPPLKLRQYQKRP</sequence>
<gene>
    <name evidence="2" type="ORF">chiPu_0008667</name>
</gene>
<evidence type="ECO:0000256" key="1">
    <source>
        <dbReference type="SAM" id="MobiDB-lite"/>
    </source>
</evidence>
<reference evidence="2 3" key="1">
    <citation type="journal article" date="2018" name="Nat. Ecol. Evol.">
        <title>Shark genomes provide insights into elasmobranch evolution and the origin of vertebrates.</title>
        <authorList>
            <person name="Hara Y"/>
            <person name="Yamaguchi K"/>
            <person name="Onimaru K"/>
            <person name="Kadota M"/>
            <person name="Koyanagi M"/>
            <person name="Keeley SD"/>
            <person name="Tatsumi K"/>
            <person name="Tanaka K"/>
            <person name="Motone F"/>
            <person name="Kageyama Y"/>
            <person name="Nozu R"/>
            <person name="Adachi N"/>
            <person name="Nishimura O"/>
            <person name="Nakagawa R"/>
            <person name="Tanegashima C"/>
            <person name="Kiyatake I"/>
            <person name="Matsumoto R"/>
            <person name="Murakumo K"/>
            <person name="Nishida K"/>
            <person name="Terakita A"/>
            <person name="Kuratani S"/>
            <person name="Sato K"/>
            <person name="Hyodo S Kuraku.S."/>
        </authorList>
    </citation>
    <scope>NUCLEOTIDE SEQUENCE [LARGE SCALE GENOMIC DNA]</scope>
</reference>
<dbReference type="EMBL" id="BEZZ01000291">
    <property type="protein sequence ID" value="GCC30219.1"/>
    <property type="molecule type" value="Genomic_DNA"/>
</dbReference>
<dbReference type="Proteomes" id="UP000287033">
    <property type="component" value="Unassembled WGS sequence"/>
</dbReference>
<feature type="region of interest" description="Disordered" evidence="1">
    <location>
        <begin position="1"/>
        <end position="37"/>
    </location>
</feature>
<comment type="caution">
    <text evidence="2">The sequence shown here is derived from an EMBL/GenBank/DDBJ whole genome shotgun (WGS) entry which is preliminary data.</text>
</comment>
<evidence type="ECO:0000313" key="3">
    <source>
        <dbReference type="Proteomes" id="UP000287033"/>
    </source>
</evidence>
<keyword evidence="3" id="KW-1185">Reference proteome</keyword>
<evidence type="ECO:0000313" key="2">
    <source>
        <dbReference type="EMBL" id="GCC30219.1"/>
    </source>
</evidence>
<dbReference type="AlphaFoldDB" id="A0A401SII1"/>
<accession>A0A401SII1</accession>
<name>A0A401SII1_CHIPU</name>
<organism evidence="2 3">
    <name type="scientific">Chiloscyllium punctatum</name>
    <name type="common">Brownbanded bambooshark</name>
    <name type="synonym">Hemiscyllium punctatum</name>
    <dbReference type="NCBI Taxonomy" id="137246"/>
    <lineage>
        <taxon>Eukaryota</taxon>
        <taxon>Metazoa</taxon>
        <taxon>Chordata</taxon>
        <taxon>Craniata</taxon>
        <taxon>Vertebrata</taxon>
        <taxon>Chondrichthyes</taxon>
        <taxon>Elasmobranchii</taxon>
        <taxon>Galeomorphii</taxon>
        <taxon>Galeoidea</taxon>
        <taxon>Orectolobiformes</taxon>
        <taxon>Hemiscylliidae</taxon>
        <taxon>Chiloscyllium</taxon>
    </lineage>
</organism>